<comment type="catalytic activity">
    <reaction evidence="1 15">
        <text>Thiol-dependent hydrolysis of ester, thioester, amide, peptide and isopeptide bonds formed by the C-terminal Gly of ubiquitin (a 76-residue protein attached to proteins as an intracellular targeting signal).</text>
        <dbReference type="EC" id="3.4.19.12"/>
    </reaction>
</comment>
<dbReference type="Gene3D" id="3.90.70.10">
    <property type="entry name" value="Cysteine proteinases"/>
    <property type="match status" value="1"/>
</dbReference>
<evidence type="ECO:0000256" key="12">
    <source>
        <dbReference type="ARBA" id="ARBA00023242"/>
    </source>
</evidence>
<keyword evidence="7 15" id="KW-0378">Hydrolase</keyword>
<dbReference type="InterPro" id="IPR013083">
    <property type="entry name" value="Znf_RING/FYVE/PHD"/>
</dbReference>
<evidence type="ECO:0000256" key="13">
    <source>
        <dbReference type="ARBA" id="ARBA00038490"/>
    </source>
</evidence>
<evidence type="ECO:0000256" key="8">
    <source>
        <dbReference type="ARBA" id="ARBA00022807"/>
    </source>
</evidence>
<evidence type="ECO:0000256" key="10">
    <source>
        <dbReference type="ARBA" id="ARBA00023015"/>
    </source>
</evidence>
<dbReference type="Gene3D" id="3.30.40.10">
    <property type="entry name" value="Zinc/RING finger domain, C3HC4 (zinc finger)"/>
    <property type="match status" value="1"/>
</dbReference>
<dbReference type="InterPro" id="IPR001607">
    <property type="entry name" value="Znf_UBP"/>
</dbReference>
<keyword evidence="9" id="KW-0862">Zinc</keyword>
<dbReference type="AlphaFoldDB" id="A0AAR5PS03"/>
<evidence type="ECO:0000256" key="9">
    <source>
        <dbReference type="ARBA" id="ARBA00022833"/>
    </source>
</evidence>
<evidence type="ECO:0000256" key="1">
    <source>
        <dbReference type="ARBA" id="ARBA00000707"/>
    </source>
</evidence>
<keyword evidence="5 14" id="KW-0863">Zinc-finger</keyword>
<dbReference type="GO" id="GO:0005634">
    <property type="term" value="C:nucleus"/>
    <property type="evidence" value="ECO:0007669"/>
    <property type="project" value="UniProtKB-SubCell"/>
</dbReference>
<evidence type="ECO:0000256" key="2">
    <source>
        <dbReference type="ARBA" id="ARBA00004123"/>
    </source>
</evidence>
<dbReference type="GeneID" id="109540065"/>
<comment type="similarity">
    <text evidence="13">Belongs to the peptidase C19 family. UBP8 subfamily.</text>
</comment>
<dbReference type="InterPro" id="IPR050185">
    <property type="entry name" value="Ub_carboxyl-term_hydrolase"/>
</dbReference>
<dbReference type="GO" id="GO:0016579">
    <property type="term" value="P:protein deubiquitination"/>
    <property type="evidence" value="ECO:0007669"/>
    <property type="project" value="InterPro"/>
</dbReference>
<keyword evidence="8 15" id="KW-0788">Thiol protease</keyword>
<dbReference type="SUPFAM" id="SSF57850">
    <property type="entry name" value="RING/U-box"/>
    <property type="match status" value="1"/>
</dbReference>
<keyword evidence="19" id="KW-1185">Reference proteome</keyword>
<dbReference type="GO" id="GO:0006508">
    <property type="term" value="P:proteolysis"/>
    <property type="evidence" value="ECO:0007669"/>
    <property type="project" value="UniProtKB-KW"/>
</dbReference>
<comment type="subcellular location">
    <subcellularLocation>
        <location evidence="2">Nucleus</location>
    </subcellularLocation>
</comment>
<dbReference type="Pfam" id="PF02148">
    <property type="entry name" value="zf-UBP"/>
    <property type="match status" value="1"/>
</dbReference>
<keyword evidence="4" id="KW-0479">Metal-binding</keyword>
<dbReference type="InterPro" id="IPR038765">
    <property type="entry name" value="Papain-like_cys_pep_sf"/>
</dbReference>
<dbReference type="PROSITE" id="PS00973">
    <property type="entry name" value="USP_2"/>
    <property type="match status" value="1"/>
</dbReference>
<dbReference type="InterPro" id="IPR028889">
    <property type="entry name" value="USP"/>
</dbReference>
<evidence type="ECO:0000256" key="4">
    <source>
        <dbReference type="ARBA" id="ARBA00022723"/>
    </source>
</evidence>
<keyword evidence="6 15" id="KW-0833">Ubl conjugation pathway</keyword>
<sequence length="482" mass="54890">MMPASGCEHFHRFKTTGDNLDTLKWIYLVFVVGSVSHLRQMKFCNSFCHTCRNRGPHLHACLECVFFGCHRHIRDHNDDAGHSFSIELYYGQVHCASCGDYIYDTDLDDIALKNRMQAKKFHKRLFECISWDPSEEERQLLTNQTKKVCVTPETTIGLRGLINLGNTCFMNCVVQAIMHTPLLRDYFLTKHHYCKSAQMACLVCQISELFQQFYNGEKTPLALPDLLHLTWTQATHLCGHKQHDAHEFFMATLNLLHKHYSENTQNQNKTVHHNNTGNCLCIIHQIFTGGLQSDVICQSCNGISSTTDPTWDFALDLGSVTEGGRSPCSLLDCLESFTKAEHLGGKEQIMCEICGSKQDSTKQLTIKTLPVVVTFQLKRFNSSAGVKISTAISFPEMIDMTPFMSKRKDELPVPSDNRYSLFAVINHSGVSAIQGHYVAFVRHHYTYWYKCNDDIITPVTLKDVLASEGYILFYHKQVLAYE</sequence>
<reference evidence="19" key="1">
    <citation type="journal article" date="2013" name="Genome Biol.">
        <title>Draft genome of the mountain pine beetle, Dendroctonus ponderosae Hopkins, a major forest pest.</title>
        <authorList>
            <person name="Keeling C.I."/>
            <person name="Yuen M.M."/>
            <person name="Liao N.Y."/>
            <person name="Docking T.R."/>
            <person name="Chan S.K."/>
            <person name="Taylor G.A."/>
            <person name="Palmquist D.L."/>
            <person name="Jackman S.D."/>
            <person name="Nguyen A."/>
            <person name="Li M."/>
            <person name="Henderson H."/>
            <person name="Janes J.K."/>
            <person name="Zhao Y."/>
            <person name="Pandoh P."/>
            <person name="Moore R."/>
            <person name="Sperling F.A."/>
            <person name="Huber D.P."/>
            <person name="Birol I."/>
            <person name="Jones S.J."/>
            <person name="Bohlmann J."/>
        </authorList>
    </citation>
    <scope>NUCLEOTIDE SEQUENCE</scope>
</reference>
<reference evidence="18" key="2">
    <citation type="submission" date="2024-08" db="UniProtKB">
        <authorList>
            <consortium name="EnsemblMetazoa"/>
        </authorList>
    </citation>
    <scope>IDENTIFICATION</scope>
</reference>
<dbReference type="InterPro" id="IPR018200">
    <property type="entry name" value="USP_CS"/>
</dbReference>
<dbReference type="GO" id="GO:0004843">
    <property type="term" value="F:cysteine-type deubiquitinase activity"/>
    <property type="evidence" value="ECO:0007669"/>
    <property type="project" value="UniProtKB-UniRule"/>
</dbReference>
<dbReference type="PANTHER" id="PTHR21646">
    <property type="entry name" value="UBIQUITIN CARBOXYL-TERMINAL HYDROLASE"/>
    <property type="match status" value="1"/>
</dbReference>
<evidence type="ECO:0000256" key="3">
    <source>
        <dbReference type="ARBA" id="ARBA00022670"/>
    </source>
</evidence>
<evidence type="ECO:0000313" key="18">
    <source>
        <dbReference type="EnsemblMetazoa" id="XP_019763794.1"/>
    </source>
</evidence>
<protein>
    <recommendedName>
        <fullName evidence="15">Ubiquitin carboxyl-terminal hydrolase</fullName>
        <ecNumber evidence="15">3.4.19.12</ecNumber>
    </recommendedName>
</protein>
<dbReference type="KEGG" id="dpa:109540065"/>
<evidence type="ECO:0000313" key="19">
    <source>
        <dbReference type="Proteomes" id="UP000019118"/>
    </source>
</evidence>
<dbReference type="Proteomes" id="UP000019118">
    <property type="component" value="Unassembled WGS sequence"/>
</dbReference>
<evidence type="ECO:0000256" key="15">
    <source>
        <dbReference type="RuleBase" id="RU366025"/>
    </source>
</evidence>
<feature type="domain" description="USP" evidence="16">
    <location>
        <begin position="159"/>
        <end position="477"/>
    </location>
</feature>
<accession>A0AAR5PS03</accession>
<dbReference type="EC" id="3.4.19.12" evidence="15"/>
<dbReference type="Pfam" id="PF00443">
    <property type="entry name" value="UCH"/>
    <property type="match status" value="1"/>
</dbReference>
<dbReference type="PANTHER" id="PTHR21646:SF33">
    <property type="entry name" value="UBIQUITIN CARBOXYL-TERMINAL HYDROLASE 22"/>
    <property type="match status" value="1"/>
</dbReference>
<keyword evidence="11" id="KW-0804">Transcription</keyword>
<evidence type="ECO:0000256" key="14">
    <source>
        <dbReference type="PROSITE-ProRule" id="PRU00502"/>
    </source>
</evidence>
<keyword evidence="10" id="KW-0805">Transcription regulation</keyword>
<keyword evidence="12" id="KW-0539">Nucleus</keyword>
<evidence type="ECO:0000259" key="16">
    <source>
        <dbReference type="PROSITE" id="PS50235"/>
    </source>
</evidence>
<name>A0AAR5PS03_DENPD</name>
<proteinExistence type="inferred from homology"/>
<organism evidence="18 19">
    <name type="scientific">Dendroctonus ponderosae</name>
    <name type="common">Mountain pine beetle</name>
    <dbReference type="NCBI Taxonomy" id="77166"/>
    <lineage>
        <taxon>Eukaryota</taxon>
        <taxon>Metazoa</taxon>
        <taxon>Ecdysozoa</taxon>
        <taxon>Arthropoda</taxon>
        <taxon>Hexapoda</taxon>
        <taxon>Insecta</taxon>
        <taxon>Pterygota</taxon>
        <taxon>Neoptera</taxon>
        <taxon>Endopterygota</taxon>
        <taxon>Coleoptera</taxon>
        <taxon>Polyphaga</taxon>
        <taxon>Cucujiformia</taxon>
        <taxon>Curculionidae</taxon>
        <taxon>Scolytinae</taxon>
        <taxon>Dendroctonus</taxon>
    </lineage>
</organism>
<keyword evidence="3 15" id="KW-0645">Protease</keyword>
<evidence type="ECO:0000256" key="7">
    <source>
        <dbReference type="ARBA" id="ARBA00022801"/>
    </source>
</evidence>
<evidence type="ECO:0000256" key="11">
    <source>
        <dbReference type="ARBA" id="ARBA00023163"/>
    </source>
</evidence>
<dbReference type="PROSITE" id="PS50235">
    <property type="entry name" value="USP_3"/>
    <property type="match status" value="1"/>
</dbReference>
<feature type="domain" description="UBP-type" evidence="17">
    <location>
        <begin position="5"/>
        <end position="121"/>
    </location>
</feature>
<dbReference type="PROSITE" id="PS00972">
    <property type="entry name" value="USP_1"/>
    <property type="match status" value="1"/>
</dbReference>
<dbReference type="EnsemblMetazoa" id="XM_019908235.1">
    <property type="protein sequence ID" value="XP_019763794.1"/>
    <property type="gene ID" value="LOC109540065"/>
</dbReference>
<dbReference type="GO" id="GO:0008270">
    <property type="term" value="F:zinc ion binding"/>
    <property type="evidence" value="ECO:0007669"/>
    <property type="project" value="UniProtKB-KW"/>
</dbReference>
<evidence type="ECO:0000256" key="6">
    <source>
        <dbReference type="ARBA" id="ARBA00022786"/>
    </source>
</evidence>
<evidence type="ECO:0000259" key="17">
    <source>
        <dbReference type="PROSITE" id="PS50271"/>
    </source>
</evidence>
<evidence type="ECO:0000256" key="5">
    <source>
        <dbReference type="ARBA" id="ARBA00022771"/>
    </source>
</evidence>
<dbReference type="SUPFAM" id="SSF54001">
    <property type="entry name" value="Cysteine proteinases"/>
    <property type="match status" value="1"/>
</dbReference>
<dbReference type="InterPro" id="IPR001394">
    <property type="entry name" value="Peptidase_C19_UCH"/>
</dbReference>
<dbReference type="CTD" id="40030"/>
<dbReference type="PROSITE" id="PS50271">
    <property type="entry name" value="ZF_UBP"/>
    <property type="match status" value="1"/>
</dbReference>